<keyword evidence="9 12" id="KW-0067">ATP-binding</keyword>
<dbReference type="InterPro" id="IPR032678">
    <property type="entry name" value="tRNA-synt_1_cat_dom"/>
</dbReference>
<comment type="caution">
    <text evidence="12">Lacks conserved residue(s) required for the propagation of feature annotation.</text>
</comment>
<evidence type="ECO:0000256" key="3">
    <source>
        <dbReference type="ARBA" id="ARBA00011245"/>
    </source>
</evidence>
<gene>
    <name evidence="12 15" type="primary">cysS</name>
    <name evidence="15" type="ORF">Spa11_32710</name>
</gene>
<dbReference type="Pfam" id="PF01406">
    <property type="entry name" value="tRNA-synt_1e"/>
    <property type="match status" value="1"/>
</dbReference>
<proteinExistence type="inferred from homology"/>
<evidence type="ECO:0000259" key="14">
    <source>
        <dbReference type="SMART" id="SM00840"/>
    </source>
</evidence>
<dbReference type="GO" id="GO:0006423">
    <property type="term" value="P:cysteinyl-tRNA aminoacylation"/>
    <property type="evidence" value="ECO:0007669"/>
    <property type="project" value="UniProtKB-UniRule"/>
</dbReference>
<evidence type="ECO:0000256" key="4">
    <source>
        <dbReference type="ARBA" id="ARBA00022490"/>
    </source>
</evidence>
<sequence length="583" mass="62740">MPAASPSTVFNPATSAGPHPTLTIYNTLSKKKEPFETVEQGKVGIYLCGPTVYGKAHIGHMVGPVLFDTIKRYLTFSGYDVQWVVNITDVDDKLIKAANEQGITMAEVADLNIQDYNDNLAALGVTEIDDFPKATECMGDIVDFIESLVKEGVAYESQGDVYFDVAKDADYGKLSNRTVEGMQGDGGGAADRKRSAADFALWKSAKAGEPSWDSPWGKGRPGWHIECSAMSKKLLGETFDIHGGGLDLVFPHHENEIAQSESCHHKPMVKYWAHNGLLRKDAAAGKIGGKAEREEGAAADDAGGKMSRSKGAGGLADLIAKQGGERIRFFLLRTHYRSTVLFSEDAIEEAAVGLETFYRLFKRFTRITKADFYALTPPTSRGASTIALGDDPTLNAAEACRDKFIAAMDDDFNTGGAIAELFELARITNKYCEDHKLEESADPADVASLELLMTTIKELANILGLFRVPPAKVGGGDELLAKVMGVVIDLRADARKAKNFAVADAIRDGLKPAGLTIEDRPSGAEWTGGGDGATEAVMQMLIELRATARNSKDFATADALRDKLAAIGVTIEDRAGGTEWSAK</sequence>
<organism evidence="15 16">
    <name type="scientific">Botrimarina mediterranea</name>
    <dbReference type="NCBI Taxonomy" id="2528022"/>
    <lineage>
        <taxon>Bacteria</taxon>
        <taxon>Pseudomonadati</taxon>
        <taxon>Planctomycetota</taxon>
        <taxon>Planctomycetia</taxon>
        <taxon>Pirellulales</taxon>
        <taxon>Lacipirellulaceae</taxon>
        <taxon>Botrimarina</taxon>
    </lineage>
</organism>
<dbReference type="Pfam" id="PF23493">
    <property type="entry name" value="CysS_C"/>
    <property type="match status" value="1"/>
</dbReference>
<evidence type="ECO:0000256" key="12">
    <source>
        <dbReference type="HAMAP-Rule" id="MF_00041"/>
    </source>
</evidence>
<evidence type="ECO:0000256" key="6">
    <source>
        <dbReference type="ARBA" id="ARBA00022723"/>
    </source>
</evidence>
<dbReference type="EMBL" id="CP036349">
    <property type="protein sequence ID" value="QDV75062.1"/>
    <property type="molecule type" value="Genomic_DNA"/>
</dbReference>
<evidence type="ECO:0000256" key="10">
    <source>
        <dbReference type="ARBA" id="ARBA00022917"/>
    </source>
</evidence>
<evidence type="ECO:0000256" key="9">
    <source>
        <dbReference type="ARBA" id="ARBA00022840"/>
    </source>
</evidence>
<dbReference type="PRINTS" id="PR00983">
    <property type="entry name" value="TRNASYNTHCYS"/>
</dbReference>
<dbReference type="GO" id="GO:0008270">
    <property type="term" value="F:zinc ion binding"/>
    <property type="evidence" value="ECO:0007669"/>
    <property type="project" value="UniProtKB-UniRule"/>
</dbReference>
<evidence type="ECO:0000256" key="2">
    <source>
        <dbReference type="ARBA" id="ARBA00005594"/>
    </source>
</evidence>
<dbReference type="Proteomes" id="UP000316426">
    <property type="component" value="Chromosome"/>
</dbReference>
<feature type="binding site" evidence="12">
    <location>
        <position position="227"/>
    </location>
    <ligand>
        <name>Zn(2+)</name>
        <dbReference type="ChEBI" id="CHEBI:29105"/>
    </ligand>
</feature>
<protein>
    <recommendedName>
        <fullName evidence="12">Cysteine--tRNA ligase</fullName>
        <ecNumber evidence="12">6.1.1.16</ecNumber>
    </recommendedName>
    <alternativeName>
        <fullName evidence="12">Cysteinyl-tRNA synthetase</fullName>
        <shortName evidence="12">CysRS</shortName>
    </alternativeName>
</protein>
<dbReference type="PANTHER" id="PTHR10890:SF3">
    <property type="entry name" value="CYSTEINE--TRNA LIGASE, CYTOPLASMIC"/>
    <property type="match status" value="1"/>
</dbReference>
<comment type="similarity">
    <text evidence="2 12">Belongs to the class-I aminoacyl-tRNA synthetase family.</text>
</comment>
<dbReference type="SMART" id="SM00840">
    <property type="entry name" value="DALR_2"/>
    <property type="match status" value="1"/>
</dbReference>
<reference evidence="15 16" key="1">
    <citation type="submission" date="2019-02" db="EMBL/GenBank/DDBJ databases">
        <title>Deep-cultivation of Planctomycetes and their phenomic and genomic characterization uncovers novel biology.</title>
        <authorList>
            <person name="Wiegand S."/>
            <person name="Jogler M."/>
            <person name="Boedeker C."/>
            <person name="Pinto D."/>
            <person name="Vollmers J."/>
            <person name="Rivas-Marin E."/>
            <person name="Kohn T."/>
            <person name="Peeters S.H."/>
            <person name="Heuer A."/>
            <person name="Rast P."/>
            <person name="Oberbeckmann S."/>
            <person name="Bunk B."/>
            <person name="Jeske O."/>
            <person name="Meyerdierks A."/>
            <person name="Storesund J.E."/>
            <person name="Kallscheuer N."/>
            <person name="Luecker S."/>
            <person name="Lage O.M."/>
            <person name="Pohl T."/>
            <person name="Merkel B.J."/>
            <person name="Hornburger P."/>
            <person name="Mueller R.-W."/>
            <person name="Bruemmer F."/>
            <person name="Labrenz M."/>
            <person name="Spormann A.M."/>
            <person name="Op den Camp H."/>
            <person name="Overmann J."/>
            <person name="Amann R."/>
            <person name="Jetten M.S.M."/>
            <person name="Mascher T."/>
            <person name="Medema M.H."/>
            <person name="Devos D.P."/>
            <person name="Kaster A.-K."/>
            <person name="Ovreas L."/>
            <person name="Rohde M."/>
            <person name="Galperin M.Y."/>
            <person name="Jogler C."/>
        </authorList>
    </citation>
    <scope>NUCLEOTIDE SEQUENCE [LARGE SCALE GENOMIC DNA]</scope>
    <source>
        <strain evidence="15 16">Spa11</strain>
    </source>
</reference>
<keyword evidence="11 12" id="KW-0030">Aminoacyl-tRNA synthetase</keyword>
<evidence type="ECO:0000256" key="5">
    <source>
        <dbReference type="ARBA" id="ARBA00022598"/>
    </source>
</evidence>
<dbReference type="HAMAP" id="MF_00041">
    <property type="entry name" value="Cys_tRNA_synth"/>
    <property type="match status" value="1"/>
</dbReference>
<keyword evidence="4 12" id="KW-0963">Cytoplasm</keyword>
<dbReference type="GO" id="GO:0005524">
    <property type="term" value="F:ATP binding"/>
    <property type="evidence" value="ECO:0007669"/>
    <property type="project" value="UniProtKB-UniRule"/>
</dbReference>
<comment type="cofactor">
    <cofactor evidence="12">
        <name>Zn(2+)</name>
        <dbReference type="ChEBI" id="CHEBI:29105"/>
    </cofactor>
    <text evidence="12">Binds 1 zinc ion per subunit.</text>
</comment>
<keyword evidence="6 12" id="KW-0479">Metal-binding</keyword>
<dbReference type="Gene3D" id="3.40.50.620">
    <property type="entry name" value="HUPs"/>
    <property type="match status" value="1"/>
</dbReference>
<dbReference type="AlphaFoldDB" id="A0A518KBA3"/>
<comment type="subcellular location">
    <subcellularLocation>
        <location evidence="1 12">Cytoplasm</location>
    </subcellularLocation>
</comment>
<feature type="region of interest" description="Disordered" evidence="13">
    <location>
        <begin position="288"/>
        <end position="310"/>
    </location>
</feature>
<comment type="subunit">
    <text evidence="3 12">Monomer.</text>
</comment>
<keyword evidence="10 12" id="KW-0648">Protein biosynthesis</keyword>
<dbReference type="InterPro" id="IPR014729">
    <property type="entry name" value="Rossmann-like_a/b/a_fold"/>
</dbReference>
<keyword evidence="7 12" id="KW-0547">Nucleotide-binding</keyword>
<dbReference type="Pfam" id="PF09190">
    <property type="entry name" value="DALR_2"/>
    <property type="match status" value="1"/>
</dbReference>
<dbReference type="InterPro" id="IPR009080">
    <property type="entry name" value="tRNAsynth_Ia_anticodon-bd"/>
</dbReference>
<dbReference type="Gene3D" id="1.20.120.1910">
    <property type="entry name" value="Cysteine-tRNA ligase, C-terminal anti-codon recognition domain"/>
    <property type="match status" value="2"/>
</dbReference>
<keyword evidence="16" id="KW-1185">Reference proteome</keyword>
<dbReference type="GO" id="GO:0004817">
    <property type="term" value="F:cysteine-tRNA ligase activity"/>
    <property type="evidence" value="ECO:0007669"/>
    <property type="project" value="UniProtKB-UniRule"/>
</dbReference>
<dbReference type="InterPro" id="IPR015273">
    <property type="entry name" value="Cys-tRNA-synt_Ia_DALR"/>
</dbReference>
<dbReference type="InterPro" id="IPR056411">
    <property type="entry name" value="CysS_C"/>
</dbReference>
<dbReference type="PANTHER" id="PTHR10890">
    <property type="entry name" value="CYSTEINYL-TRNA SYNTHETASE"/>
    <property type="match status" value="1"/>
</dbReference>
<keyword evidence="8 12" id="KW-0862">Zinc</keyword>
<feature type="short sequence motif" description="'HIGH' region" evidence="12">
    <location>
        <begin position="50"/>
        <end position="60"/>
    </location>
</feature>
<feature type="domain" description="Cysteinyl-tRNA synthetase class Ia DALR" evidence="14">
    <location>
        <begin position="403"/>
        <end position="480"/>
    </location>
</feature>
<accession>A0A518KBA3</accession>
<dbReference type="CDD" id="cd00672">
    <property type="entry name" value="CysRS_core"/>
    <property type="match status" value="1"/>
</dbReference>
<dbReference type="InterPro" id="IPR015803">
    <property type="entry name" value="Cys-tRNA-ligase"/>
</dbReference>
<dbReference type="SUPFAM" id="SSF47323">
    <property type="entry name" value="Anticodon-binding domain of a subclass of class I aminoacyl-tRNA synthetases"/>
    <property type="match status" value="2"/>
</dbReference>
<evidence type="ECO:0000313" key="16">
    <source>
        <dbReference type="Proteomes" id="UP000316426"/>
    </source>
</evidence>
<dbReference type="SUPFAM" id="SSF52374">
    <property type="entry name" value="Nucleotidylyl transferase"/>
    <property type="match status" value="1"/>
</dbReference>
<dbReference type="InterPro" id="IPR024909">
    <property type="entry name" value="Cys-tRNA/MSH_ligase"/>
</dbReference>
<dbReference type="GO" id="GO:0005829">
    <property type="term" value="C:cytosol"/>
    <property type="evidence" value="ECO:0007669"/>
    <property type="project" value="TreeGrafter"/>
</dbReference>
<evidence type="ECO:0000256" key="13">
    <source>
        <dbReference type="SAM" id="MobiDB-lite"/>
    </source>
</evidence>
<evidence type="ECO:0000256" key="1">
    <source>
        <dbReference type="ARBA" id="ARBA00004496"/>
    </source>
</evidence>
<name>A0A518KBA3_9BACT</name>
<feature type="binding site" evidence="12">
    <location>
        <position position="256"/>
    </location>
    <ligand>
        <name>Zn(2+)</name>
        <dbReference type="ChEBI" id="CHEBI:29105"/>
    </ligand>
</feature>
<dbReference type="EC" id="6.1.1.16" evidence="12"/>
<dbReference type="RefSeq" id="WP_145114030.1">
    <property type="nucleotide sequence ID" value="NZ_CP036349.1"/>
</dbReference>
<evidence type="ECO:0000256" key="7">
    <source>
        <dbReference type="ARBA" id="ARBA00022741"/>
    </source>
</evidence>
<feature type="binding site" evidence="12">
    <location>
        <position position="252"/>
    </location>
    <ligand>
        <name>Zn(2+)</name>
        <dbReference type="ChEBI" id="CHEBI:29105"/>
    </ligand>
</feature>
<dbReference type="NCBIfam" id="TIGR00435">
    <property type="entry name" value="cysS"/>
    <property type="match status" value="1"/>
</dbReference>
<evidence type="ECO:0000256" key="8">
    <source>
        <dbReference type="ARBA" id="ARBA00022833"/>
    </source>
</evidence>
<feature type="binding site" evidence="12">
    <location>
        <position position="48"/>
    </location>
    <ligand>
        <name>Zn(2+)</name>
        <dbReference type="ChEBI" id="CHEBI:29105"/>
    </ligand>
</feature>
<dbReference type="KEGG" id="bmei:Spa11_32710"/>
<evidence type="ECO:0000256" key="11">
    <source>
        <dbReference type="ARBA" id="ARBA00023146"/>
    </source>
</evidence>
<comment type="catalytic activity">
    <reaction evidence="12">
        <text>tRNA(Cys) + L-cysteine + ATP = L-cysteinyl-tRNA(Cys) + AMP + diphosphate</text>
        <dbReference type="Rhea" id="RHEA:17773"/>
        <dbReference type="Rhea" id="RHEA-COMP:9661"/>
        <dbReference type="Rhea" id="RHEA-COMP:9679"/>
        <dbReference type="ChEBI" id="CHEBI:30616"/>
        <dbReference type="ChEBI" id="CHEBI:33019"/>
        <dbReference type="ChEBI" id="CHEBI:35235"/>
        <dbReference type="ChEBI" id="CHEBI:78442"/>
        <dbReference type="ChEBI" id="CHEBI:78517"/>
        <dbReference type="ChEBI" id="CHEBI:456215"/>
        <dbReference type="EC" id="6.1.1.16"/>
    </reaction>
</comment>
<evidence type="ECO:0000313" key="15">
    <source>
        <dbReference type="EMBL" id="QDV75062.1"/>
    </source>
</evidence>
<keyword evidence="5 12" id="KW-0436">Ligase</keyword>